<dbReference type="AlphaFoldDB" id="A0AAV7QAC6"/>
<dbReference type="EMBL" id="JANPWB010000010">
    <property type="protein sequence ID" value="KAJ1136165.1"/>
    <property type="molecule type" value="Genomic_DNA"/>
</dbReference>
<sequence>MHCVNRPLLLTWEMCILGLFPTVKKLKATSCFLDLGLLAAKYLLTPKWRFPELLTYEAWIRSFSVWAGAEYTALLCEDTLRLRKYPLMAQWELMLADLSTPLVPAPDRF</sequence>
<gene>
    <name evidence="1" type="ORF">NDU88_002583</name>
</gene>
<evidence type="ECO:0000313" key="1">
    <source>
        <dbReference type="EMBL" id="KAJ1136165.1"/>
    </source>
</evidence>
<protein>
    <submittedName>
        <fullName evidence="1">Uncharacterized protein</fullName>
    </submittedName>
</protein>
<proteinExistence type="predicted"/>
<organism evidence="1 2">
    <name type="scientific">Pleurodeles waltl</name>
    <name type="common">Iberian ribbed newt</name>
    <dbReference type="NCBI Taxonomy" id="8319"/>
    <lineage>
        <taxon>Eukaryota</taxon>
        <taxon>Metazoa</taxon>
        <taxon>Chordata</taxon>
        <taxon>Craniata</taxon>
        <taxon>Vertebrata</taxon>
        <taxon>Euteleostomi</taxon>
        <taxon>Amphibia</taxon>
        <taxon>Batrachia</taxon>
        <taxon>Caudata</taxon>
        <taxon>Salamandroidea</taxon>
        <taxon>Salamandridae</taxon>
        <taxon>Pleurodelinae</taxon>
        <taxon>Pleurodeles</taxon>
    </lineage>
</organism>
<dbReference type="Proteomes" id="UP001066276">
    <property type="component" value="Chromosome 6"/>
</dbReference>
<keyword evidence="2" id="KW-1185">Reference proteome</keyword>
<accession>A0AAV7QAC6</accession>
<evidence type="ECO:0000313" key="2">
    <source>
        <dbReference type="Proteomes" id="UP001066276"/>
    </source>
</evidence>
<name>A0AAV7QAC6_PLEWA</name>
<reference evidence="1" key="1">
    <citation type="journal article" date="2022" name="bioRxiv">
        <title>Sequencing and chromosome-scale assembly of the giantPleurodeles waltlgenome.</title>
        <authorList>
            <person name="Brown T."/>
            <person name="Elewa A."/>
            <person name="Iarovenko S."/>
            <person name="Subramanian E."/>
            <person name="Araus A.J."/>
            <person name="Petzold A."/>
            <person name="Susuki M."/>
            <person name="Suzuki K.-i.T."/>
            <person name="Hayashi T."/>
            <person name="Toyoda A."/>
            <person name="Oliveira C."/>
            <person name="Osipova E."/>
            <person name="Leigh N.D."/>
            <person name="Simon A."/>
            <person name="Yun M.H."/>
        </authorList>
    </citation>
    <scope>NUCLEOTIDE SEQUENCE</scope>
    <source>
        <strain evidence="1">20211129_DDA</strain>
        <tissue evidence="1">Liver</tissue>
    </source>
</reference>
<comment type="caution">
    <text evidence="1">The sequence shown here is derived from an EMBL/GenBank/DDBJ whole genome shotgun (WGS) entry which is preliminary data.</text>
</comment>